<accession>A0A6L5Y313</accession>
<dbReference type="Proteomes" id="UP000482209">
    <property type="component" value="Unassembled WGS sequence"/>
</dbReference>
<dbReference type="RefSeq" id="WP_154520129.1">
    <property type="nucleotide sequence ID" value="NZ_VUMT01000027.1"/>
</dbReference>
<dbReference type="AlphaFoldDB" id="A0A6L5Y313"/>
<gene>
    <name evidence="1" type="ORF">FYJ58_12765</name>
</gene>
<name>A0A6L5Y313_9FIRM</name>
<evidence type="ECO:0000313" key="2">
    <source>
        <dbReference type="Proteomes" id="UP000482209"/>
    </source>
</evidence>
<proteinExistence type="predicted"/>
<comment type="caution">
    <text evidence="1">The sequence shown here is derived from an EMBL/GenBank/DDBJ whole genome shotgun (WGS) entry which is preliminary data.</text>
</comment>
<reference evidence="1 2" key="1">
    <citation type="submission" date="2019-08" db="EMBL/GenBank/DDBJ databases">
        <title>In-depth cultivation of the pig gut microbiome towards novel bacterial diversity and tailored functional studies.</title>
        <authorList>
            <person name="Wylensek D."/>
            <person name="Hitch T.C.A."/>
            <person name="Clavel T."/>
        </authorList>
    </citation>
    <scope>NUCLEOTIDE SEQUENCE [LARGE SCALE GENOMIC DNA]</scope>
    <source>
        <strain evidence="1 2">WCA-693-APC-MOT-I</strain>
    </source>
</reference>
<protein>
    <submittedName>
        <fullName evidence="1">Uncharacterized protein</fullName>
    </submittedName>
</protein>
<dbReference type="EMBL" id="VUMT01000027">
    <property type="protein sequence ID" value="MSS64738.1"/>
    <property type="molecule type" value="Genomic_DNA"/>
</dbReference>
<sequence>MKRGEFSEKAIKVIRSIENEFELFKYKTLSTTRQEIFDRCNEIRFYCCIWEYFEYAEDISQEHINACIKCGDNVIATLYQLYMDIEYLRYERWENIIELLEVLVRDQEQYGVSEKTV</sequence>
<keyword evidence="2" id="KW-1185">Reference proteome</keyword>
<evidence type="ECO:0000313" key="1">
    <source>
        <dbReference type="EMBL" id="MSS64738.1"/>
    </source>
</evidence>
<organism evidence="1 2">
    <name type="scientific">Velocimicrobium porci</name>
    <dbReference type="NCBI Taxonomy" id="2606634"/>
    <lineage>
        <taxon>Bacteria</taxon>
        <taxon>Bacillati</taxon>
        <taxon>Bacillota</taxon>
        <taxon>Clostridia</taxon>
        <taxon>Lachnospirales</taxon>
        <taxon>Lachnospiraceae</taxon>
        <taxon>Velocimicrobium</taxon>
    </lineage>
</organism>